<reference evidence="2" key="1">
    <citation type="submission" date="2023-07" db="EMBL/GenBank/DDBJ databases">
        <title>Black Yeasts Isolated from many extreme environments.</title>
        <authorList>
            <person name="Coleine C."/>
            <person name="Stajich J.E."/>
            <person name="Selbmann L."/>
        </authorList>
    </citation>
    <scope>NUCLEOTIDE SEQUENCE</scope>
    <source>
        <strain evidence="2">CCFEE 5485</strain>
    </source>
</reference>
<dbReference type="EMBL" id="JAUTXT010000007">
    <property type="protein sequence ID" value="KAK3677363.1"/>
    <property type="molecule type" value="Genomic_DNA"/>
</dbReference>
<sequence length="265" mass="28699">MVFSSTGAPASGEEGTLSFGFSQPSHRSTFESPPATISPSHLAFGSTSASLRPQSPWTKLIGTTISTQLNKQNVGSTKIDTSKVERSTPVKPDGSFRDPLIDTVERAIQGRLTPFGADTVLTEYTGRDDDGDAGPDTAVLLQGLEATRKDSPELFKFIRFLFDRTAEFSDHQQRLPSRNSTELAEGDREARLMKLEKTLVPLVHAKLVEIGVCHAEPDRHGIILDNKARVICHGAVLASSKLAVLELLKEESCVTKAKASAIEDI</sequence>
<proteinExistence type="predicted"/>
<comment type="caution">
    <text evidence="2">The sequence shown here is derived from an EMBL/GenBank/DDBJ whole genome shotgun (WGS) entry which is preliminary data.</text>
</comment>
<accession>A0AAE1C4D2</accession>
<dbReference type="Proteomes" id="UP001274830">
    <property type="component" value="Unassembled WGS sequence"/>
</dbReference>
<name>A0AAE1C4D2_9PEZI</name>
<evidence type="ECO:0000313" key="3">
    <source>
        <dbReference type="Proteomes" id="UP001274830"/>
    </source>
</evidence>
<evidence type="ECO:0000313" key="2">
    <source>
        <dbReference type="EMBL" id="KAK3677363.1"/>
    </source>
</evidence>
<keyword evidence="3" id="KW-1185">Reference proteome</keyword>
<dbReference type="AlphaFoldDB" id="A0AAE1C4D2"/>
<evidence type="ECO:0000256" key="1">
    <source>
        <dbReference type="SAM" id="MobiDB-lite"/>
    </source>
</evidence>
<feature type="compositionally biased region" description="Basic and acidic residues" evidence="1">
    <location>
        <begin position="80"/>
        <end position="98"/>
    </location>
</feature>
<feature type="region of interest" description="Disordered" evidence="1">
    <location>
        <begin position="1"/>
        <end position="37"/>
    </location>
</feature>
<feature type="compositionally biased region" description="Polar residues" evidence="1">
    <location>
        <begin position="19"/>
        <end position="37"/>
    </location>
</feature>
<feature type="region of interest" description="Disordered" evidence="1">
    <location>
        <begin position="76"/>
        <end position="98"/>
    </location>
</feature>
<organism evidence="2 3">
    <name type="scientific">Recurvomyces mirabilis</name>
    <dbReference type="NCBI Taxonomy" id="574656"/>
    <lineage>
        <taxon>Eukaryota</taxon>
        <taxon>Fungi</taxon>
        <taxon>Dikarya</taxon>
        <taxon>Ascomycota</taxon>
        <taxon>Pezizomycotina</taxon>
        <taxon>Dothideomycetes</taxon>
        <taxon>Dothideomycetidae</taxon>
        <taxon>Mycosphaerellales</taxon>
        <taxon>Teratosphaeriaceae</taxon>
        <taxon>Recurvomyces</taxon>
    </lineage>
</organism>
<protein>
    <submittedName>
        <fullName evidence="2">Uncharacterized protein</fullName>
    </submittedName>
</protein>
<gene>
    <name evidence="2" type="ORF">LTR78_002901</name>
</gene>